<feature type="chain" id="PRO_5034489415" description="Immunoglobulin V-set domain-containing protein" evidence="10">
    <location>
        <begin position="21"/>
        <end position="136"/>
    </location>
</feature>
<dbReference type="Proteomes" id="UP000694393">
    <property type="component" value="Unplaced"/>
</dbReference>
<dbReference type="FunFam" id="2.60.40.10:FF:000774">
    <property type="entry name" value="Hepatitis A virus cellular receptor 1"/>
    <property type="match status" value="1"/>
</dbReference>
<keyword evidence="13" id="KW-1185">Reference proteome</keyword>
<keyword evidence="2" id="KW-0812">Transmembrane</keyword>
<organism evidence="12 13">
    <name type="scientific">Pelusios castaneus</name>
    <name type="common">West African mud turtle</name>
    <dbReference type="NCBI Taxonomy" id="367368"/>
    <lineage>
        <taxon>Eukaryota</taxon>
        <taxon>Metazoa</taxon>
        <taxon>Chordata</taxon>
        <taxon>Craniata</taxon>
        <taxon>Vertebrata</taxon>
        <taxon>Euteleostomi</taxon>
        <taxon>Archelosauria</taxon>
        <taxon>Testudinata</taxon>
        <taxon>Testudines</taxon>
        <taxon>Pleurodira</taxon>
        <taxon>Pelomedusidae</taxon>
        <taxon>Pelusios</taxon>
    </lineage>
</organism>
<accession>A0A8C8RYS8</accession>
<evidence type="ECO:0000256" key="8">
    <source>
        <dbReference type="ARBA" id="ARBA00023319"/>
    </source>
</evidence>
<keyword evidence="3 10" id="KW-0732">Signal</keyword>
<evidence type="ECO:0000256" key="6">
    <source>
        <dbReference type="ARBA" id="ARBA00023157"/>
    </source>
</evidence>
<keyword evidence="6" id="KW-1015">Disulfide bond</keyword>
<reference evidence="12" key="1">
    <citation type="submission" date="2025-08" db="UniProtKB">
        <authorList>
            <consortium name="Ensembl"/>
        </authorList>
    </citation>
    <scope>IDENTIFICATION</scope>
</reference>
<feature type="signal peptide" evidence="10">
    <location>
        <begin position="1"/>
        <end position="20"/>
    </location>
</feature>
<evidence type="ECO:0000256" key="7">
    <source>
        <dbReference type="ARBA" id="ARBA00023180"/>
    </source>
</evidence>
<keyword evidence="4" id="KW-1133">Transmembrane helix</keyword>
<dbReference type="SUPFAM" id="SSF48726">
    <property type="entry name" value="Immunoglobulin"/>
    <property type="match status" value="1"/>
</dbReference>
<evidence type="ECO:0000256" key="3">
    <source>
        <dbReference type="ARBA" id="ARBA00022729"/>
    </source>
</evidence>
<keyword evidence="8" id="KW-0393">Immunoglobulin domain</keyword>
<sequence length="136" mass="15454">KAPWVQCVSCCHALLLWAEGKHTLQWTHLKWRYPCKYRVNNQNDITTMCWGRGPCPASKCSQQILETDGWRVTARQSSRYQLEGTLAQGDVSLTIANVAEADGGVYCCRVEIPGWFNDELNNLEVVIEKGEQSFFV</sequence>
<evidence type="ECO:0000313" key="12">
    <source>
        <dbReference type="Ensembl" id="ENSPCEP00000011737.1"/>
    </source>
</evidence>
<dbReference type="InterPro" id="IPR013783">
    <property type="entry name" value="Ig-like_fold"/>
</dbReference>
<feature type="domain" description="Immunoglobulin V-set" evidence="11">
    <location>
        <begin position="34"/>
        <end position="113"/>
    </location>
</feature>
<evidence type="ECO:0000256" key="2">
    <source>
        <dbReference type="ARBA" id="ARBA00022692"/>
    </source>
</evidence>
<dbReference type="GO" id="GO:0060097">
    <property type="term" value="P:cytoskeletal rearrangement involved in phagocytosis, engulfment"/>
    <property type="evidence" value="ECO:0007669"/>
    <property type="project" value="TreeGrafter"/>
</dbReference>
<dbReference type="InterPro" id="IPR036179">
    <property type="entry name" value="Ig-like_dom_sf"/>
</dbReference>
<protein>
    <recommendedName>
        <fullName evidence="11">Immunoglobulin V-set domain-containing protein</fullName>
    </recommendedName>
</protein>
<name>A0A8C8RYS8_9SAUR</name>
<dbReference type="GO" id="GO:0043277">
    <property type="term" value="P:apoptotic cell clearance"/>
    <property type="evidence" value="ECO:0007669"/>
    <property type="project" value="TreeGrafter"/>
</dbReference>
<evidence type="ECO:0000256" key="4">
    <source>
        <dbReference type="ARBA" id="ARBA00022989"/>
    </source>
</evidence>
<dbReference type="Pfam" id="PF07686">
    <property type="entry name" value="V-set"/>
    <property type="match status" value="1"/>
</dbReference>
<evidence type="ECO:0000259" key="11">
    <source>
        <dbReference type="Pfam" id="PF07686"/>
    </source>
</evidence>
<proteinExistence type="inferred from homology"/>
<dbReference type="GO" id="GO:0001786">
    <property type="term" value="F:phosphatidylserine binding"/>
    <property type="evidence" value="ECO:0007669"/>
    <property type="project" value="TreeGrafter"/>
</dbReference>
<dbReference type="AlphaFoldDB" id="A0A8C8RYS8"/>
<evidence type="ECO:0000256" key="5">
    <source>
        <dbReference type="ARBA" id="ARBA00023136"/>
    </source>
</evidence>
<reference evidence="12" key="2">
    <citation type="submission" date="2025-09" db="UniProtKB">
        <authorList>
            <consortium name="Ensembl"/>
        </authorList>
    </citation>
    <scope>IDENTIFICATION</scope>
</reference>
<evidence type="ECO:0000256" key="1">
    <source>
        <dbReference type="ARBA" id="ARBA00004479"/>
    </source>
</evidence>
<dbReference type="PANTHER" id="PTHR46608">
    <property type="entry name" value="T-CELL IMMUNOGLOBULIN AND MUCIN DOMAIN-CONTAINING PROTEIN 4"/>
    <property type="match status" value="1"/>
</dbReference>
<dbReference type="GO" id="GO:0016020">
    <property type="term" value="C:membrane"/>
    <property type="evidence" value="ECO:0007669"/>
    <property type="project" value="UniProtKB-SubCell"/>
</dbReference>
<comment type="similarity">
    <text evidence="9">Belongs to the immunoglobulin superfamily. TIM family.</text>
</comment>
<evidence type="ECO:0000256" key="10">
    <source>
        <dbReference type="SAM" id="SignalP"/>
    </source>
</evidence>
<dbReference type="Ensembl" id="ENSPCET00000012139.1">
    <property type="protein sequence ID" value="ENSPCEP00000011737.1"/>
    <property type="gene ID" value="ENSPCEG00000009315.1"/>
</dbReference>
<keyword evidence="7" id="KW-0325">Glycoprotein</keyword>
<comment type="subcellular location">
    <subcellularLocation>
        <location evidence="1">Membrane</location>
        <topology evidence="1">Single-pass type I membrane protein</topology>
    </subcellularLocation>
</comment>
<evidence type="ECO:0000256" key="9">
    <source>
        <dbReference type="ARBA" id="ARBA00038203"/>
    </source>
</evidence>
<evidence type="ECO:0000313" key="13">
    <source>
        <dbReference type="Proteomes" id="UP000694393"/>
    </source>
</evidence>
<dbReference type="PANTHER" id="PTHR46608:SF3">
    <property type="entry name" value="T-CELL IMMUNOGLOBULIN AND MUCIN DOMAIN-CONTAINING PROTEIN 4"/>
    <property type="match status" value="1"/>
</dbReference>
<keyword evidence="5" id="KW-0472">Membrane</keyword>
<dbReference type="InterPro" id="IPR013106">
    <property type="entry name" value="Ig_V-set"/>
</dbReference>
<dbReference type="Gene3D" id="2.60.40.10">
    <property type="entry name" value="Immunoglobulins"/>
    <property type="match status" value="1"/>
</dbReference>